<dbReference type="InterPro" id="IPR004839">
    <property type="entry name" value="Aminotransferase_I/II_large"/>
</dbReference>
<dbReference type="PANTHER" id="PTHR46577">
    <property type="entry name" value="HTH-TYPE TRANSCRIPTIONAL REGULATORY PROTEIN GABR"/>
    <property type="match status" value="1"/>
</dbReference>
<dbReference type="InterPro" id="IPR051446">
    <property type="entry name" value="HTH_trans_reg/aminotransferase"/>
</dbReference>
<keyword evidence="8" id="KW-1185">Reference proteome</keyword>
<dbReference type="PANTHER" id="PTHR46577:SF2">
    <property type="entry name" value="TRANSCRIPTIONAL REGULATORY PROTEIN"/>
    <property type="match status" value="1"/>
</dbReference>
<dbReference type="Pfam" id="PF00392">
    <property type="entry name" value="GntR"/>
    <property type="match status" value="1"/>
</dbReference>
<evidence type="ECO:0000256" key="3">
    <source>
        <dbReference type="ARBA" id="ARBA00023015"/>
    </source>
</evidence>
<dbReference type="SUPFAM" id="SSF46785">
    <property type="entry name" value="Winged helix' DNA-binding domain"/>
    <property type="match status" value="1"/>
</dbReference>
<keyword evidence="5" id="KW-0804">Transcription</keyword>
<evidence type="ECO:0000313" key="8">
    <source>
        <dbReference type="Proteomes" id="UP000533598"/>
    </source>
</evidence>
<keyword evidence="4 7" id="KW-0238">DNA-binding</keyword>
<reference evidence="7 8" key="1">
    <citation type="submission" date="2020-08" db="EMBL/GenBank/DDBJ databases">
        <title>Sequencing the genomes of 1000 actinobacteria strains.</title>
        <authorList>
            <person name="Klenk H.-P."/>
        </authorList>
    </citation>
    <scope>NUCLEOTIDE SEQUENCE [LARGE SCALE GENOMIC DNA]</scope>
    <source>
        <strain evidence="7 8">DSM 44230</strain>
    </source>
</reference>
<dbReference type="Pfam" id="PF00155">
    <property type="entry name" value="Aminotran_1_2"/>
    <property type="match status" value="1"/>
</dbReference>
<evidence type="ECO:0000259" key="6">
    <source>
        <dbReference type="PROSITE" id="PS50949"/>
    </source>
</evidence>
<dbReference type="Gene3D" id="1.10.10.10">
    <property type="entry name" value="Winged helix-like DNA-binding domain superfamily/Winged helix DNA-binding domain"/>
    <property type="match status" value="1"/>
</dbReference>
<dbReference type="SMART" id="SM00345">
    <property type="entry name" value="HTH_GNTR"/>
    <property type="match status" value="1"/>
</dbReference>
<organism evidence="7 8">
    <name type="scientific">Crossiella cryophila</name>
    <dbReference type="NCBI Taxonomy" id="43355"/>
    <lineage>
        <taxon>Bacteria</taxon>
        <taxon>Bacillati</taxon>
        <taxon>Actinomycetota</taxon>
        <taxon>Actinomycetes</taxon>
        <taxon>Pseudonocardiales</taxon>
        <taxon>Pseudonocardiaceae</taxon>
        <taxon>Crossiella</taxon>
    </lineage>
</organism>
<dbReference type="AlphaFoldDB" id="A0A7W7CGC7"/>
<dbReference type="SUPFAM" id="SSF53383">
    <property type="entry name" value="PLP-dependent transferases"/>
    <property type="match status" value="1"/>
</dbReference>
<comment type="similarity">
    <text evidence="1">In the C-terminal section; belongs to the class-I pyridoxal-phosphate-dependent aminotransferase family.</text>
</comment>
<gene>
    <name evidence="7" type="ORF">HNR67_006858</name>
</gene>
<dbReference type="InterPro" id="IPR000524">
    <property type="entry name" value="Tscrpt_reg_HTH_GntR"/>
</dbReference>
<dbReference type="GO" id="GO:0030170">
    <property type="term" value="F:pyridoxal phosphate binding"/>
    <property type="evidence" value="ECO:0007669"/>
    <property type="project" value="InterPro"/>
</dbReference>
<dbReference type="PROSITE" id="PS50949">
    <property type="entry name" value="HTH_GNTR"/>
    <property type="match status" value="1"/>
</dbReference>
<dbReference type="CDD" id="cd00609">
    <property type="entry name" value="AAT_like"/>
    <property type="match status" value="1"/>
</dbReference>
<keyword evidence="3" id="KW-0805">Transcription regulation</keyword>
<keyword evidence="2" id="KW-0663">Pyridoxal phosphate</keyword>
<accession>A0A7W7CGC7</accession>
<dbReference type="Gene3D" id="3.40.640.10">
    <property type="entry name" value="Type I PLP-dependent aspartate aminotransferase-like (Major domain)"/>
    <property type="match status" value="1"/>
</dbReference>
<dbReference type="GO" id="GO:0003700">
    <property type="term" value="F:DNA-binding transcription factor activity"/>
    <property type="evidence" value="ECO:0007669"/>
    <property type="project" value="InterPro"/>
</dbReference>
<evidence type="ECO:0000256" key="4">
    <source>
        <dbReference type="ARBA" id="ARBA00023125"/>
    </source>
</evidence>
<feature type="domain" description="HTH gntR-type" evidence="6">
    <location>
        <begin position="14"/>
        <end position="82"/>
    </location>
</feature>
<dbReference type="CDD" id="cd07377">
    <property type="entry name" value="WHTH_GntR"/>
    <property type="match status" value="1"/>
</dbReference>
<proteinExistence type="inferred from homology"/>
<evidence type="ECO:0000313" key="7">
    <source>
        <dbReference type="EMBL" id="MBB4680740.1"/>
    </source>
</evidence>
<dbReference type="InterPro" id="IPR036390">
    <property type="entry name" value="WH_DNA-bd_sf"/>
</dbReference>
<sequence length="453" mass="47614">MHADLSRILSVVEEGSATGIAAAINRLIGAGELSIGTRLPTVRALAQALGVSPTTVNEAWRSLARVGAIETKGRNGSFVTARTHSAEPTRFWRLAGDTGRFARDLSAGVPDQALLPPIGPALARIDGQPPLSGYLDAPVLPELDRLVRKAWASVCDPETLTIVNGSLDGIDRLLGQLLRLGDRVIVENPTFPPFLDLLDTVGASALPVPVDDEGILPDALAGQLRRDPAVLLMQPRAQNPTGVSLTQRRADQLVDKLRAHPDVVIIEADHSGDVALAEAVSFAGALPDRVVRVQSFSKSHGPDLRLAALGGPAAIVEPLIGRRHLGAAWSSRLLQEVLVGLLTDPGCVAAVATARTVYGQRRSALKDALTSRGIRSTGWDGINLWIDVAREREALVTLAAQGIGAAPGSPFLVEPSGGDHLRITTATLPVSEAAAVADALAEAARPYPPYSRV</sequence>
<dbReference type="GO" id="GO:0003677">
    <property type="term" value="F:DNA binding"/>
    <property type="evidence" value="ECO:0007669"/>
    <property type="project" value="UniProtKB-KW"/>
</dbReference>
<evidence type="ECO:0000256" key="1">
    <source>
        <dbReference type="ARBA" id="ARBA00005384"/>
    </source>
</evidence>
<evidence type="ECO:0000256" key="2">
    <source>
        <dbReference type="ARBA" id="ARBA00022898"/>
    </source>
</evidence>
<dbReference type="Proteomes" id="UP000533598">
    <property type="component" value="Unassembled WGS sequence"/>
</dbReference>
<dbReference type="EMBL" id="JACHMH010000001">
    <property type="protein sequence ID" value="MBB4680740.1"/>
    <property type="molecule type" value="Genomic_DNA"/>
</dbReference>
<comment type="caution">
    <text evidence="7">The sequence shown here is derived from an EMBL/GenBank/DDBJ whole genome shotgun (WGS) entry which is preliminary data.</text>
</comment>
<dbReference type="InterPro" id="IPR015424">
    <property type="entry name" value="PyrdxlP-dep_Trfase"/>
</dbReference>
<dbReference type="RefSeq" id="WP_185006767.1">
    <property type="nucleotide sequence ID" value="NZ_BAAAUI010000038.1"/>
</dbReference>
<protein>
    <submittedName>
        <fullName evidence="7">DNA-binding transcriptional MocR family regulator</fullName>
    </submittedName>
</protein>
<name>A0A7W7CGC7_9PSEU</name>
<dbReference type="InterPro" id="IPR036388">
    <property type="entry name" value="WH-like_DNA-bd_sf"/>
</dbReference>
<evidence type="ECO:0000256" key="5">
    <source>
        <dbReference type="ARBA" id="ARBA00023163"/>
    </source>
</evidence>
<dbReference type="InterPro" id="IPR015421">
    <property type="entry name" value="PyrdxlP-dep_Trfase_major"/>
</dbReference>